<feature type="transmembrane region" description="Helical" evidence="8">
    <location>
        <begin position="223"/>
        <end position="243"/>
    </location>
</feature>
<evidence type="ECO:0000256" key="4">
    <source>
        <dbReference type="ARBA" id="ARBA00022475"/>
    </source>
</evidence>
<keyword evidence="3" id="KW-0813">Transport</keyword>
<keyword evidence="4 8" id="KW-1003">Cell membrane</keyword>
<dbReference type="PANTHER" id="PTHR30269">
    <property type="entry name" value="TRANSMEMBRANE PROTEIN YFCA"/>
    <property type="match status" value="1"/>
</dbReference>
<organism evidence="9 10">
    <name type="scientific">Amphritea japonica ATCC BAA-1530</name>
    <dbReference type="NCBI Taxonomy" id="1278309"/>
    <lineage>
        <taxon>Bacteria</taxon>
        <taxon>Pseudomonadati</taxon>
        <taxon>Pseudomonadota</taxon>
        <taxon>Gammaproteobacteria</taxon>
        <taxon>Oceanospirillales</taxon>
        <taxon>Oceanospirillaceae</taxon>
        <taxon>Amphritea</taxon>
    </lineage>
</organism>
<gene>
    <name evidence="9" type="ORF">AMJAP_0693</name>
</gene>
<dbReference type="OrthoDB" id="5472127at2"/>
<name>A0A7R6SS69_9GAMM</name>
<feature type="transmembrane region" description="Helical" evidence="8">
    <location>
        <begin position="131"/>
        <end position="156"/>
    </location>
</feature>
<keyword evidence="10" id="KW-1185">Reference proteome</keyword>
<feature type="transmembrane region" description="Helical" evidence="8">
    <location>
        <begin position="168"/>
        <end position="187"/>
    </location>
</feature>
<keyword evidence="6 8" id="KW-1133">Transmembrane helix</keyword>
<dbReference type="GO" id="GO:0005886">
    <property type="term" value="C:plasma membrane"/>
    <property type="evidence" value="ECO:0007669"/>
    <property type="project" value="UniProtKB-SubCell"/>
</dbReference>
<dbReference type="KEGG" id="ajp:AMJAP_0693"/>
<proteinExistence type="inferred from homology"/>
<feature type="transmembrane region" description="Helical" evidence="8">
    <location>
        <begin position="43"/>
        <end position="65"/>
    </location>
</feature>
<evidence type="ECO:0000256" key="5">
    <source>
        <dbReference type="ARBA" id="ARBA00022692"/>
    </source>
</evidence>
<evidence type="ECO:0000256" key="6">
    <source>
        <dbReference type="ARBA" id="ARBA00022989"/>
    </source>
</evidence>
<accession>A0A7R6SS69</accession>
<protein>
    <recommendedName>
        <fullName evidence="8">Probable membrane transporter protein</fullName>
    </recommendedName>
</protein>
<evidence type="ECO:0000256" key="3">
    <source>
        <dbReference type="ARBA" id="ARBA00022448"/>
    </source>
</evidence>
<evidence type="ECO:0000256" key="8">
    <source>
        <dbReference type="RuleBase" id="RU363041"/>
    </source>
</evidence>
<reference evidence="9 10" key="1">
    <citation type="journal article" date="2008" name="Int. J. Syst. Evol. Microbiol.">
        <title>Amphritea japonica sp. nov. and Amphritea balenae sp. nov., isolated from the sediment adjacent to sperm whale carcasses off Kagoshima, Japan.</title>
        <authorList>
            <person name="Miyazaki M."/>
            <person name="Nogi Y."/>
            <person name="Fujiwara Y."/>
            <person name="Kawato M."/>
            <person name="Nagahama T."/>
            <person name="Kubokawa K."/>
            <person name="Horikoshi K."/>
        </authorList>
    </citation>
    <scope>NUCLEOTIDE SEQUENCE [LARGE SCALE GENOMIC DNA]</scope>
    <source>
        <strain evidence="9 10">ATCC BAA-1530</strain>
    </source>
</reference>
<sequence>MLYTQPELLALLIVTCGIVMQTWFGIGFGLVAAPLLFLINPSYVPGPVLILGTSLSVLVVSRLTLMKNQGELSWRRITPAIIARLPGAWFGALLLVSIPAWSLSLLFGITLLLAVLLTWKVFRVQTTKLSLIIAGFFSGLIGTATSVGGPPMALVYQEQNRITIRNELAAFFMIGTPFSILALVQQGNIDADIAMLSLKMLPGVLIGFWLAHKVDGKIRADSAKPVLLTVSAVSAIFVIYKGFTGWLG</sequence>
<evidence type="ECO:0000313" key="9">
    <source>
        <dbReference type="EMBL" id="BBB25292.1"/>
    </source>
</evidence>
<dbReference type="RefSeq" id="WP_019622411.1">
    <property type="nucleotide sequence ID" value="NZ_AP014545.1"/>
</dbReference>
<evidence type="ECO:0000256" key="7">
    <source>
        <dbReference type="ARBA" id="ARBA00023136"/>
    </source>
</evidence>
<dbReference type="Proteomes" id="UP000595663">
    <property type="component" value="Chromosome"/>
</dbReference>
<dbReference type="Pfam" id="PF01925">
    <property type="entry name" value="TauE"/>
    <property type="match status" value="1"/>
</dbReference>
<dbReference type="AlphaFoldDB" id="A0A7R6SS69"/>
<evidence type="ECO:0000256" key="1">
    <source>
        <dbReference type="ARBA" id="ARBA00004651"/>
    </source>
</evidence>
<comment type="subcellular location">
    <subcellularLocation>
        <location evidence="1 8">Cell membrane</location>
        <topology evidence="1 8">Multi-pass membrane protein</topology>
    </subcellularLocation>
</comment>
<dbReference type="InterPro" id="IPR002781">
    <property type="entry name" value="TM_pro_TauE-like"/>
</dbReference>
<dbReference type="InterPro" id="IPR052017">
    <property type="entry name" value="TSUP"/>
</dbReference>
<keyword evidence="5 8" id="KW-0812">Transmembrane</keyword>
<evidence type="ECO:0000313" key="10">
    <source>
        <dbReference type="Proteomes" id="UP000595663"/>
    </source>
</evidence>
<dbReference type="EMBL" id="AP014545">
    <property type="protein sequence ID" value="BBB25292.1"/>
    <property type="molecule type" value="Genomic_DNA"/>
</dbReference>
<keyword evidence="7 8" id="KW-0472">Membrane</keyword>
<comment type="similarity">
    <text evidence="2 8">Belongs to the 4-toluene sulfonate uptake permease (TSUP) (TC 2.A.102) family.</text>
</comment>
<evidence type="ECO:0000256" key="2">
    <source>
        <dbReference type="ARBA" id="ARBA00009142"/>
    </source>
</evidence>
<dbReference type="PANTHER" id="PTHR30269:SF37">
    <property type="entry name" value="MEMBRANE TRANSPORTER PROTEIN"/>
    <property type="match status" value="1"/>
</dbReference>
<feature type="transmembrane region" description="Helical" evidence="8">
    <location>
        <begin position="9"/>
        <end position="37"/>
    </location>
</feature>
<feature type="transmembrane region" description="Helical" evidence="8">
    <location>
        <begin position="86"/>
        <end position="119"/>
    </location>
</feature>
<feature type="transmembrane region" description="Helical" evidence="8">
    <location>
        <begin position="193"/>
        <end position="211"/>
    </location>
</feature>